<keyword evidence="2" id="KW-1185">Reference proteome</keyword>
<organism evidence="1 2">
    <name type="scientific">Rubus argutus</name>
    <name type="common">Southern blackberry</name>
    <dbReference type="NCBI Taxonomy" id="59490"/>
    <lineage>
        <taxon>Eukaryota</taxon>
        <taxon>Viridiplantae</taxon>
        <taxon>Streptophyta</taxon>
        <taxon>Embryophyta</taxon>
        <taxon>Tracheophyta</taxon>
        <taxon>Spermatophyta</taxon>
        <taxon>Magnoliopsida</taxon>
        <taxon>eudicotyledons</taxon>
        <taxon>Gunneridae</taxon>
        <taxon>Pentapetalae</taxon>
        <taxon>rosids</taxon>
        <taxon>fabids</taxon>
        <taxon>Rosales</taxon>
        <taxon>Rosaceae</taxon>
        <taxon>Rosoideae</taxon>
        <taxon>Rosoideae incertae sedis</taxon>
        <taxon>Rubus</taxon>
    </lineage>
</organism>
<dbReference type="AlphaFoldDB" id="A0AAW1XBP8"/>
<evidence type="ECO:0000313" key="2">
    <source>
        <dbReference type="Proteomes" id="UP001457282"/>
    </source>
</evidence>
<reference evidence="1 2" key="1">
    <citation type="journal article" date="2023" name="G3 (Bethesda)">
        <title>A chromosome-length genome assembly and annotation of blackberry (Rubus argutus, cv. 'Hillquist').</title>
        <authorList>
            <person name="Bruna T."/>
            <person name="Aryal R."/>
            <person name="Dudchenko O."/>
            <person name="Sargent D.J."/>
            <person name="Mead D."/>
            <person name="Buti M."/>
            <person name="Cavallini A."/>
            <person name="Hytonen T."/>
            <person name="Andres J."/>
            <person name="Pham M."/>
            <person name="Weisz D."/>
            <person name="Mascagni F."/>
            <person name="Usai G."/>
            <person name="Natali L."/>
            <person name="Bassil N."/>
            <person name="Fernandez G.E."/>
            <person name="Lomsadze A."/>
            <person name="Armour M."/>
            <person name="Olukolu B."/>
            <person name="Poorten T."/>
            <person name="Britton C."/>
            <person name="Davik J."/>
            <person name="Ashrafi H."/>
            <person name="Aiden E.L."/>
            <person name="Borodovsky M."/>
            <person name="Worthington M."/>
        </authorList>
    </citation>
    <scope>NUCLEOTIDE SEQUENCE [LARGE SCALE GENOMIC DNA]</scope>
    <source>
        <strain evidence="1">PI 553951</strain>
    </source>
</reference>
<proteinExistence type="predicted"/>
<name>A0AAW1XBP8_RUBAR</name>
<gene>
    <name evidence="1" type="ORF">M0R45_020787</name>
</gene>
<protein>
    <submittedName>
        <fullName evidence="1">Uncharacterized protein</fullName>
    </submittedName>
</protein>
<accession>A0AAW1XBP8</accession>
<evidence type="ECO:0000313" key="1">
    <source>
        <dbReference type="EMBL" id="KAK9933596.1"/>
    </source>
</evidence>
<comment type="caution">
    <text evidence="1">The sequence shown here is derived from an EMBL/GenBank/DDBJ whole genome shotgun (WGS) entry which is preliminary data.</text>
</comment>
<dbReference type="EMBL" id="JBEDUW010000004">
    <property type="protein sequence ID" value="KAK9933596.1"/>
    <property type="molecule type" value="Genomic_DNA"/>
</dbReference>
<dbReference type="Proteomes" id="UP001457282">
    <property type="component" value="Unassembled WGS sequence"/>
</dbReference>
<sequence length="95" mass="10312">MVVEMELMRPCGFEVGSVIVWVLGEAVRWFRGEAMMAAEIARIGREHRRRGKGREVHGGGVVDGEHGVAGIWASWIDGGGLIEERAAVGCLQVNP</sequence>